<keyword evidence="3" id="KW-0507">mRNA processing</keyword>
<name>A0AAD5KI71_9FUNG</name>
<evidence type="ECO:0000256" key="2">
    <source>
        <dbReference type="ARBA" id="ARBA00007459"/>
    </source>
</evidence>
<organism evidence="7 8">
    <name type="scientific">Phascolomyces articulosus</name>
    <dbReference type="NCBI Taxonomy" id="60185"/>
    <lineage>
        <taxon>Eukaryota</taxon>
        <taxon>Fungi</taxon>
        <taxon>Fungi incertae sedis</taxon>
        <taxon>Mucoromycota</taxon>
        <taxon>Mucoromycotina</taxon>
        <taxon>Mucoromycetes</taxon>
        <taxon>Mucorales</taxon>
        <taxon>Lichtheimiaceae</taxon>
        <taxon>Phascolomyces</taxon>
    </lineage>
</organism>
<keyword evidence="8" id="KW-1185">Reference proteome</keyword>
<feature type="domain" description="Pre-mRNA polyadenylation factor Fip1" evidence="6">
    <location>
        <begin position="207"/>
        <end position="249"/>
    </location>
</feature>
<evidence type="ECO:0000256" key="4">
    <source>
        <dbReference type="ARBA" id="ARBA00023242"/>
    </source>
</evidence>
<evidence type="ECO:0000256" key="5">
    <source>
        <dbReference type="SAM" id="MobiDB-lite"/>
    </source>
</evidence>
<dbReference type="EMBL" id="JAIXMP010000009">
    <property type="protein sequence ID" value="KAI9267953.1"/>
    <property type="molecule type" value="Genomic_DNA"/>
</dbReference>
<dbReference type="InterPro" id="IPR051187">
    <property type="entry name" value="Pre-mRNA_3'-end_processing_reg"/>
</dbReference>
<protein>
    <submittedName>
        <fullName evidence="7">Fip1 motif-domain-containing protein</fullName>
    </submittedName>
</protein>
<comment type="subcellular location">
    <subcellularLocation>
        <location evidence="1">Nucleus</location>
    </subcellularLocation>
</comment>
<reference evidence="7" key="1">
    <citation type="journal article" date="2022" name="IScience">
        <title>Evolution of zygomycete secretomes and the origins of terrestrial fungal ecologies.</title>
        <authorList>
            <person name="Chang Y."/>
            <person name="Wang Y."/>
            <person name="Mondo S."/>
            <person name="Ahrendt S."/>
            <person name="Andreopoulos W."/>
            <person name="Barry K."/>
            <person name="Beard J."/>
            <person name="Benny G.L."/>
            <person name="Blankenship S."/>
            <person name="Bonito G."/>
            <person name="Cuomo C."/>
            <person name="Desiro A."/>
            <person name="Gervers K.A."/>
            <person name="Hundley H."/>
            <person name="Kuo A."/>
            <person name="LaButti K."/>
            <person name="Lang B.F."/>
            <person name="Lipzen A."/>
            <person name="O'Donnell K."/>
            <person name="Pangilinan J."/>
            <person name="Reynolds N."/>
            <person name="Sandor L."/>
            <person name="Smith M.E."/>
            <person name="Tsang A."/>
            <person name="Grigoriev I.V."/>
            <person name="Stajich J.E."/>
            <person name="Spatafora J.W."/>
        </authorList>
    </citation>
    <scope>NUCLEOTIDE SEQUENCE</scope>
    <source>
        <strain evidence="7">RSA 2281</strain>
    </source>
</reference>
<sequence>MNPNNEIDDDEVDEFLYGSSSTAENGRSSMQKDIDKDTDMANNDNSKATNNSDSTSAKNNTREDDDDLYQLYGGSSANETQEIGARQEMEIDQENDIEEKMNPEADTMEDYESEDDLEIILEPEDTGKASHGGNDTSNGTEEKSGASLVNIKPGQQSRSAAAPTSSSPQVNVNGQGAAGQQSGKGSSTVSGINLEQVGEYNGQAITDVDLDSFEDRPWRKPGADITDYFNYGFNEVTWKAYCAQQKMFRENKKMMGDMDMSEFMPMGMMMPPGAMVDGGMPLGMPGIPNPMLGLPGMGVPPPGMSSPAQSGSSPAVMRGVGNRGPVNIAGRGGRLGITSFSVCVCLNKKHNLTDNIGYRTTLQ</sequence>
<dbReference type="GO" id="GO:0005847">
    <property type="term" value="C:mRNA cleavage and polyadenylation specificity factor complex"/>
    <property type="evidence" value="ECO:0007669"/>
    <property type="project" value="TreeGrafter"/>
</dbReference>
<accession>A0AAD5KI71</accession>
<reference evidence="7" key="2">
    <citation type="submission" date="2023-02" db="EMBL/GenBank/DDBJ databases">
        <authorList>
            <consortium name="DOE Joint Genome Institute"/>
            <person name="Mondo S.J."/>
            <person name="Chang Y."/>
            <person name="Wang Y."/>
            <person name="Ahrendt S."/>
            <person name="Andreopoulos W."/>
            <person name="Barry K."/>
            <person name="Beard J."/>
            <person name="Benny G.L."/>
            <person name="Blankenship S."/>
            <person name="Bonito G."/>
            <person name="Cuomo C."/>
            <person name="Desiro A."/>
            <person name="Gervers K.A."/>
            <person name="Hundley H."/>
            <person name="Kuo A."/>
            <person name="LaButti K."/>
            <person name="Lang B.F."/>
            <person name="Lipzen A."/>
            <person name="O'Donnell K."/>
            <person name="Pangilinan J."/>
            <person name="Reynolds N."/>
            <person name="Sandor L."/>
            <person name="Smith M.W."/>
            <person name="Tsang A."/>
            <person name="Grigoriev I.V."/>
            <person name="Stajich J.E."/>
            <person name="Spatafora J.W."/>
        </authorList>
    </citation>
    <scope>NUCLEOTIDE SEQUENCE</scope>
    <source>
        <strain evidence="7">RSA 2281</strain>
    </source>
</reference>
<comment type="caution">
    <text evidence="7">The sequence shown here is derived from an EMBL/GenBank/DDBJ whole genome shotgun (WGS) entry which is preliminary data.</text>
</comment>
<gene>
    <name evidence="7" type="ORF">BDA99DRAFT_504477</name>
</gene>
<dbReference type="GO" id="GO:0006397">
    <property type="term" value="P:mRNA processing"/>
    <property type="evidence" value="ECO:0007669"/>
    <property type="project" value="UniProtKB-KW"/>
</dbReference>
<feature type="region of interest" description="Disordered" evidence="5">
    <location>
        <begin position="1"/>
        <end position="189"/>
    </location>
</feature>
<evidence type="ECO:0000313" key="7">
    <source>
        <dbReference type="EMBL" id="KAI9267953.1"/>
    </source>
</evidence>
<dbReference type="AlphaFoldDB" id="A0AAD5KI71"/>
<feature type="compositionally biased region" description="Acidic residues" evidence="5">
    <location>
        <begin position="1"/>
        <end position="14"/>
    </location>
</feature>
<feature type="compositionally biased region" description="Basic and acidic residues" evidence="5">
    <location>
        <begin position="30"/>
        <end position="39"/>
    </location>
</feature>
<comment type="similarity">
    <text evidence="2">Belongs to the FIP1 family.</text>
</comment>
<feature type="compositionally biased region" description="Polar residues" evidence="5">
    <location>
        <begin position="18"/>
        <end position="29"/>
    </location>
</feature>
<evidence type="ECO:0000259" key="6">
    <source>
        <dbReference type="Pfam" id="PF05182"/>
    </source>
</evidence>
<feature type="compositionally biased region" description="Acidic residues" evidence="5">
    <location>
        <begin position="106"/>
        <end position="124"/>
    </location>
</feature>
<dbReference type="Proteomes" id="UP001209540">
    <property type="component" value="Unassembled WGS sequence"/>
</dbReference>
<feature type="compositionally biased region" description="Polar residues" evidence="5">
    <location>
        <begin position="40"/>
        <end position="59"/>
    </location>
</feature>
<keyword evidence="4" id="KW-0539">Nucleus</keyword>
<dbReference type="Pfam" id="PF05182">
    <property type="entry name" value="Fip1"/>
    <property type="match status" value="1"/>
</dbReference>
<evidence type="ECO:0000256" key="3">
    <source>
        <dbReference type="ARBA" id="ARBA00022664"/>
    </source>
</evidence>
<proteinExistence type="inferred from homology"/>
<evidence type="ECO:0000256" key="1">
    <source>
        <dbReference type="ARBA" id="ARBA00004123"/>
    </source>
</evidence>
<dbReference type="PANTHER" id="PTHR13484:SF0">
    <property type="entry name" value="PRE-MRNA 3'-END-PROCESSING FACTOR FIP1"/>
    <property type="match status" value="1"/>
</dbReference>
<evidence type="ECO:0000313" key="8">
    <source>
        <dbReference type="Proteomes" id="UP001209540"/>
    </source>
</evidence>
<dbReference type="PANTHER" id="PTHR13484">
    <property type="entry name" value="FIP1-LIKE 1 PROTEIN"/>
    <property type="match status" value="1"/>
</dbReference>
<feature type="compositionally biased region" description="Low complexity" evidence="5">
    <location>
        <begin position="155"/>
        <end position="187"/>
    </location>
</feature>
<dbReference type="InterPro" id="IPR007854">
    <property type="entry name" value="Fip1_dom"/>
</dbReference>